<accession>A0ABQ8UED9</accession>
<organism evidence="3 4">
    <name type="scientific">Paratrimastix pyriformis</name>
    <dbReference type="NCBI Taxonomy" id="342808"/>
    <lineage>
        <taxon>Eukaryota</taxon>
        <taxon>Metamonada</taxon>
        <taxon>Preaxostyla</taxon>
        <taxon>Paratrimastigidae</taxon>
        <taxon>Paratrimastix</taxon>
    </lineage>
</organism>
<dbReference type="Gene3D" id="2.40.50.140">
    <property type="entry name" value="Nucleic acid-binding proteins"/>
    <property type="match status" value="1"/>
</dbReference>
<keyword evidence="4" id="KW-1185">Reference proteome</keyword>
<reference evidence="3" key="1">
    <citation type="journal article" date="2022" name="bioRxiv">
        <title>Genomics of Preaxostyla Flagellates Illuminates Evolutionary Transitions and the Path Towards Mitochondrial Loss.</title>
        <authorList>
            <person name="Novak L.V.F."/>
            <person name="Treitli S.C."/>
            <person name="Pyrih J."/>
            <person name="Halakuc P."/>
            <person name="Pipaliya S.V."/>
            <person name="Vacek V."/>
            <person name="Brzon O."/>
            <person name="Soukal P."/>
            <person name="Eme L."/>
            <person name="Dacks J.B."/>
            <person name="Karnkowska A."/>
            <person name="Elias M."/>
            <person name="Hampl V."/>
        </authorList>
    </citation>
    <scope>NUCLEOTIDE SEQUENCE</scope>
    <source>
        <strain evidence="3">RCP-MX</strain>
    </source>
</reference>
<feature type="domain" description="MCM OB" evidence="2">
    <location>
        <begin position="125"/>
        <end position="244"/>
    </location>
</feature>
<dbReference type="PANTHER" id="PTHR11630">
    <property type="entry name" value="DNA REPLICATION LICENSING FACTOR MCM FAMILY MEMBER"/>
    <property type="match status" value="1"/>
</dbReference>
<protein>
    <submittedName>
        <fullName evidence="3">DNA replication licensing factor MCM5</fullName>
    </submittedName>
</protein>
<feature type="domain" description="MCM N-terminal" evidence="1">
    <location>
        <begin position="30"/>
        <end position="115"/>
    </location>
</feature>
<sequence length="251" mass="27847">MDWDAQVVTVSGPHVPATEGSADSPQVVVQQFQQFVRTFQDARHDFIYRDQLTQHAALKNYSLTVDLTDLRRYGSGELAERLETNPEKYLPLFESGVASAVLLPAPDQPSRYQVILKDDKQSRPVRTLGSADVGKLVLVRGIVLSTSDVKAKATTLTIACRNCMNTKVIPVHWGLGGARFPRQCDGSAQQPGRPGQQKCPLEPFVVLPDRSEYADSQLLKLQELPEEVPTGEMPRHLRCAVERESEAITLQ</sequence>
<dbReference type="InterPro" id="IPR033762">
    <property type="entry name" value="MCM_OB"/>
</dbReference>
<evidence type="ECO:0000313" key="3">
    <source>
        <dbReference type="EMBL" id="KAJ4456468.1"/>
    </source>
</evidence>
<gene>
    <name evidence="3" type="ORF">PAPYR_8295</name>
</gene>
<evidence type="ECO:0000259" key="1">
    <source>
        <dbReference type="Pfam" id="PF14551"/>
    </source>
</evidence>
<evidence type="ECO:0000313" key="4">
    <source>
        <dbReference type="Proteomes" id="UP001141327"/>
    </source>
</evidence>
<proteinExistence type="predicted"/>
<dbReference type="InterPro" id="IPR012340">
    <property type="entry name" value="NA-bd_OB-fold"/>
</dbReference>
<dbReference type="Gene3D" id="2.20.28.10">
    <property type="match status" value="1"/>
</dbReference>
<dbReference type="Proteomes" id="UP001141327">
    <property type="component" value="Unassembled WGS sequence"/>
</dbReference>
<comment type="caution">
    <text evidence="3">The sequence shown here is derived from an EMBL/GenBank/DDBJ whole genome shotgun (WGS) entry which is preliminary data.</text>
</comment>
<dbReference type="Gene3D" id="3.30.1640.10">
    <property type="entry name" value="mini-chromosome maintenance (MCM) complex, chain A, domain 1"/>
    <property type="match status" value="1"/>
</dbReference>
<name>A0ABQ8UED9_9EUKA</name>
<dbReference type="SUPFAM" id="SSF50249">
    <property type="entry name" value="Nucleic acid-binding proteins"/>
    <property type="match status" value="1"/>
</dbReference>
<dbReference type="Pfam" id="PF14551">
    <property type="entry name" value="MCM_N"/>
    <property type="match status" value="1"/>
</dbReference>
<dbReference type="PANTHER" id="PTHR11630:SF42">
    <property type="entry name" value="DNA REPLICATION LICENSING FACTOR MCM5"/>
    <property type="match status" value="1"/>
</dbReference>
<dbReference type="EMBL" id="JAPMOS010000069">
    <property type="protein sequence ID" value="KAJ4456468.1"/>
    <property type="molecule type" value="Genomic_DNA"/>
</dbReference>
<dbReference type="InterPro" id="IPR031327">
    <property type="entry name" value="MCM"/>
</dbReference>
<evidence type="ECO:0000259" key="2">
    <source>
        <dbReference type="Pfam" id="PF17207"/>
    </source>
</evidence>
<dbReference type="InterPro" id="IPR027925">
    <property type="entry name" value="MCM_N"/>
</dbReference>
<dbReference type="Pfam" id="PF17207">
    <property type="entry name" value="MCM_OB"/>
    <property type="match status" value="1"/>
</dbReference>